<proteinExistence type="predicted"/>
<evidence type="ECO:0000313" key="2">
    <source>
        <dbReference type="Proteomes" id="UP000241925"/>
    </source>
</evidence>
<name>A0A2L1IW52_9CAUD</name>
<keyword evidence="2" id="KW-1185">Reference proteome</keyword>
<reference evidence="1 2" key="1">
    <citation type="submission" date="2018-01" db="EMBL/GenBank/DDBJ databases">
        <authorList>
            <person name="Grinwald M.F."/>
            <person name="Tasoff P."/>
            <person name="Simpson K.F."/>
            <person name="Vasser A."/>
            <person name="Shaffer C.D."/>
            <person name="Weston-Hafer K.A."/>
            <person name="Russell D.A."/>
            <person name="Pope W.H."/>
            <person name="Jacobs-Sera D."/>
            <person name="Hendrix R.W."/>
            <person name="Hatfull G.F."/>
        </authorList>
    </citation>
    <scope>NUCLEOTIDE SEQUENCE [LARGE SCALE GENOMIC DNA]</scope>
</reference>
<dbReference type="Proteomes" id="UP000241925">
    <property type="component" value="Segment"/>
</dbReference>
<dbReference type="EMBL" id="MG757153">
    <property type="protein sequence ID" value="AVD99407.1"/>
    <property type="molecule type" value="Genomic_DNA"/>
</dbReference>
<organism evidence="1 2">
    <name type="scientific">Streptomyces phage BillNye</name>
    <dbReference type="NCBI Taxonomy" id="2079426"/>
    <lineage>
        <taxon>Viruses</taxon>
        <taxon>Duplodnaviria</taxon>
        <taxon>Heunggongvirae</taxon>
        <taxon>Uroviricota</taxon>
        <taxon>Caudoviricetes</taxon>
        <taxon>Stanwilliamsviridae</taxon>
        <taxon>Loccivirinae</taxon>
        <taxon>Wilnyevirus</taxon>
        <taxon>Wilnyevirus billnye</taxon>
    </lineage>
</organism>
<gene>
    <name evidence="1" type="ORF">SEA_BILLNYE_238</name>
</gene>
<evidence type="ECO:0000313" key="1">
    <source>
        <dbReference type="EMBL" id="AVD99407.1"/>
    </source>
</evidence>
<sequence length="93" mass="11255">MEIQLFGKLPGCYDNDAKWRRAWRIFGYRNSMGDRYYLCLTRCVKSDSACGWSYDQKRVRLPFMTFRQAMKLRRIGGFTLYRWQLAIMRHVAK</sequence>
<accession>A0A2L1IW52</accession>
<protein>
    <submittedName>
        <fullName evidence="1">Uncharacterized protein</fullName>
    </submittedName>
</protein>